<dbReference type="PANTHER" id="PTHR43591">
    <property type="entry name" value="METHYLTRANSFERASE"/>
    <property type="match status" value="1"/>
</dbReference>
<dbReference type="CDD" id="cd02440">
    <property type="entry name" value="AdoMet_MTases"/>
    <property type="match status" value="1"/>
</dbReference>
<feature type="compositionally biased region" description="Polar residues" evidence="1">
    <location>
        <begin position="42"/>
        <end position="60"/>
    </location>
</feature>
<accession>A0A9P6SNE2</accession>
<evidence type="ECO:0000256" key="1">
    <source>
        <dbReference type="SAM" id="MobiDB-lite"/>
    </source>
</evidence>
<feature type="region of interest" description="Disordered" evidence="1">
    <location>
        <begin position="107"/>
        <end position="133"/>
    </location>
</feature>
<proteinExistence type="predicted"/>
<evidence type="ECO:0000313" key="3">
    <source>
        <dbReference type="Proteomes" id="UP000785200"/>
    </source>
</evidence>
<gene>
    <name evidence="2" type="ORF">D0Z07_7780</name>
</gene>
<dbReference type="InterPro" id="IPR029063">
    <property type="entry name" value="SAM-dependent_MTases_sf"/>
</dbReference>
<dbReference type="GO" id="GO:0008168">
    <property type="term" value="F:methyltransferase activity"/>
    <property type="evidence" value="ECO:0007669"/>
    <property type="project" value="UniProtKB-KW"/>
</dbReference>
<keyword evidence="2" id="KW-0489">Methyltransferase</keyword>
<dbReference type="PANTHER" id="PTHR43591:SF102">
    <property type="entry name" value="S-ADENOSYL-L-METHIONINE-DEPENDENT METHYLTRANSFERASE"/>
    <property type="match status" value="1"/>
</dbReference>
<dbReference type="SUPFAM" id="SSF53335">
    <property type="entry name" value="S-adenosyl-L-methionine-dependent methyltransferases"/>
    <property type="match status" value="1"/>
</dbReference>
<dbReference type="Proteomes" id="UP000785200">
    <property type="component" value="Unassembled WGS sequence"/>
</dbReference>
<reference evidence="2" key="1">
    <citation type="submission" date="2019-07" db="EMBL/GenBank/DDBJ databases">
        <title>Hyphodiscus hymeniophilus genome sequencing and assembly.</title>
        <authorList>
            <person name="Kramer G."/>
            <person name="Nodwell J."/>
        </authorList>
    </citation>
    <scope>NUCLEOTIDE SEQUENCE</scope>
    <source>
        <strain evidence="2">ATCC 34498</strain>
    </source>
</reference>
<organism evidence="2 3">
    <name type="scientific">Hyphodiscus hymeniophilus</name>
    <dbReference type="NCBI Taxonomy" id="353542"/>
    <lineage>
        <taxon>Eukaryota</taxon>
        <taxon>Fungi</taxon>
        <taxon>Dikarya</taxon>
        <taxon>Ascomycota</taxon>
        <taxon>Pezizomycotina</taxon>
        <taxon>Leotiomycetes</taxon>
        <taxon>Helotiales</taxon>
        <taxon>Hyphodiscaceae</taxon>
        <taxon>Hyphodiscus</taxon>
    </lineage>
</organism>
<keyword evidence="3" id="KW-1185">Reference proteome</keyword>
<dbReference type="Pfam" id="PF13489">
    <property type="entry name" value="Methyltransf_23"/>
    <property type="match status" value="1"/>
</dbReference>
<protein>
    <submittedName>
        <fullName evidence="2">Methyltransferase tdiE</fullName>
    </submittedName>
</protein>
<keyword evidence="2" id="KW-0808">Transferase</keyword>
<dbReference type="OrthoDB" id="2013972at2759"/>
<evidence type="ECO:0000313" key="2">
    <source>
        <dbReference type="EMBL" id="KAG0646045.1"/>
    </source>
</evidence>
<name>A0A9P6SNE2_9HELO</name>
<dbReference type="EMBL" id="VNKQ01000017">
    <property type="protein sequence ID" value="KAG0646045.1"/>
    <property type="molecule type" value="Genomic_DNA"/>
</dbReference>
<sequence length="440" mass="48825">MDCVSPLPAEGEPAQPVIHQPQPEAGLNPARGTEPASDKTSHIPQQQKVDQQPSEISNDIISNEVTVSTTLGSNIEAPITPPPHSKHTPLLDATGEADRQNHIPVAIFSPASTTGLDVDSNSNETDHSDADSAVGDSIYSSTYSTHSSVFDFVEENGRTYHRFKEGKYYLPNDEIERDRLDLQHHMCGLSFGALFLAPLDTIEGGLHDVLDIATGTGIWAIEFAEQFPAAVIKGTDLSPIQPDYVPPNLHFEVDDAEDPWVYSHKFDYIHGRMLVTCFQSHQAVFKSAFDYLRPGGYIELQDASFPFMGADQKWQGTAFQRWWRMLMDASRALGKDWNRVGRYKGYLEEVGFVDVVERKFPCPIGPWARGEKNKILGVWARANMLQSLGGLSMAILTRGLGMTAQEIELLLVDVRKDINKDGAESVHLYAPLYVVYGRKP</sequence>
<feature type="compositionally biased region" description="Polar residues" evidence="1">
    <location>
        <begin position="110"/>
        <end position="123"/>
    </location>
</feature>
<dbReference type="AlphaFoldDB" id="A0A9P6SNE2"/>
<dbReference type="GO" id="GO:0032259">
    <property type="term" value="P:methylation"/>
    <property type="evidence" value="ECO:0007669"/>
    <property type="project" value="UniProtKB-KW"/>
</dbReference>
<comment type="caution">
    <text evidence="2">The sequence shown here is derived from an EMBL/GenBank/DDBJ whole genome shotgun (WGS) entry which is preliminary data.</text>
</comment>
<dbReference type="Gene3D" id="3.40.50.150">
    <property type="entry name" value="Vaccinia Virus protein VP39"/>
    <property type="match status" value="1"/>
</dbReference>
<feature type="region of interest" description="Disordered" evidence="1">
    <location>
        <begin position="1"/>
        <end position="60"/>
    </location>
</feature>